<organism evidence="1 2">
    <name type="scientific">Nonomuraea solani</name>
    <dbReference type="NCBI Taxonomy" id="1144553"/>
    <lineage>
        <taxon>Bacteria</taxon>
        <taxon>Bacillati</taxon>
        <taxon>Actinomycetota</taxon>
        <taxon>Actinomycetes</taxon>
        <taxon>Streptosporangiales</taxon>
        <taxon>Streptosporangiaceae</taxon>
        <taxon>Nonomuraea</taxon>
    </lineage>
</organism>
<evidence type="ECO:0000313" key="1">
    <source>
        <dbReference type="EMBL" id="SEG95488.1"/>
    </source>
</evidence>
<dbReference type="OrthoDB" id="3402203at2"/>
<dbReference type="EMBL" id="FNVT01000009">
    <property type="protein sequence ID" value="SEG95488.1"/>
    <property type="molecule type" value="Genomic_DNA"/>
</dbReference>
<keyword evidence="2" id="KW-1185">Reference proteome</keyword>
<dbReference type="RefSeq" id="WP_103959346.1">
    <property type="nucleotide sequence ID" value="NZ_FNVT01000009.1"/>
</dbReference>
<evidence type="ECO:0000313" key="2">
    <source>
        <dbReference type="Proteomes" id="UP000236732"/>
    </source>
</evidence>
<accession>A0A1H6ECC7</accession>
<sequence length="67" mass="7579">MRPVLLAGGPQDLPDDVRHRQVPAAENKISVEFRGGREHFCYTGESRTDSGDVIAVYEWSYRTEIAE</sequence>
<dbReference type="Proteomes" id="UP000236732">
    <property type="component" value="Unassembled WGS sequence"/>
</dbReference>
<reference evidence="1 2" key="1">
    <citation type="submission" date="2016-10" db="EMBL/GenBank/DDBJ databases">
        <authorList>
            <person name="de Groot N.N."/>
        </authorList>
    </citation>
    <scope>NUCLEOTIDE SEQUENCE [LARGE SCALE GENOMIC DNA]</scope>
    <source>
        <strain evidence="1 2">CGMCC 4.7037</strain>
    </source>
</reference>
<dbReference type="InterPro" id="IPR046030">
    <property type="entry name" value="DUF5988"/>
</dbReference>
<name>A0A1H6ECC7_9ACTN</name>
<dbReference type="AlphaFoldDB" id="A0A1H6ECC7"/>
<gene>
    <name evidence="1" type="ORF">SAMN05444920_10979</name>
</gene>
<protein>
    <submittedName>
        <fullName evidence="1">Uncharacterized protein</fullName>
    </submittedName>
</protein>
<proteinExistence type="predicted"/>
<dbReference type="Pfam" id="PF19450">
    <property type="entry name" value="DUF5988"/>
    <property type="match status" value="1"/>
</dbReference>